<keyword evidence="3" id="KW-1185">Reference proteome</keyword>
<dbReference type="InterPro" id="IPR036397">
    <property type="entry name" value="RNaseH_sf"/>
</dbReference>
<accession>A0A0N4Y0I8</accession>
<dbReference type="Gene3D" id="3.30.420.10">
    <property type="entry name" value="Ribonuclease H-like superfamily/Ribonuclease H"/>
    <property type="match status" value="1"/>
</dbReference>
<gene>
    <name evidence="2" type="ORF">NBR_LOCUS9045</name>
</gene>
<organism evidence="4">
    <name type="scientific">Nippostrongylus brasiliensis</name>
    <name type="common">Rat hookworm</name>
    <dbReference type="NCBI Taxonomy" id="27835"/>
    <lineage>
        <taxon>Eukaryota</taxon>
        <taxon>Metazoa</taxon>
        <taxon>Ecdysozoa</taxon>
        <taxon>Nematoda</taxon>
        <taxon>Chromadorea</taxon>
        <taxon>Rhabditida</taxon>
        <taxon>Rhabditina</taxon>
        <taxon>Rhabditomorpha</taxon>
        <taxon>Strongyloidea</taxon>
        <taxon>Heligmosomidae</taxon>
        <taxon>Nippostrongylus</taxon>
    </lineage>
</organism>
<reference evidence="4" key="1">
    <citation type="submission" date="2017-02" db="UniProtKB">
        <authorList>
            <consortium name="WormBaseParasite"/>
        </authorList>
    </citation>
    <scope>IDENTIFICATION</scope>
</reference>
<dbReference type="WBParaSite" id="NBR_0000904401-mRNA-1">
    <property type="protein sequence ID" value="NBR_0000904401-mRNA-1"/>
    <property type="gene ID" value="NBR_0000904401"/>
</dbReference>
<name>A0A0N4Y0I8_NIPBR</name>
<dbReference type="Gene3D" id="3.40.50.2300">
    <property type="match status" value="1"/>
</dbReference>
<dbReference type="PROSITE" id="PS50822">
    <property type="entry name" value="PIWI"/>
    <property type="match status" value="1"/>
</dbReference>
<dbReference type="InterPro" id="IPR012337">
    <property type="entry name" value="RNaseH-like_sf"/>
</dbReference>
<evidence type="ECO:0000313" key="2">
    <source>
        <dbReference type="EMBL" id="VDL72634.1"/>
    </source>
</evidence>
<evidence type="ECO:0000259" key="1">
    <source>
        <dbReference type="PROSITE" id="PS50822"/>
    </source>
</evidence>
<dbReference type="InterPro" id="IPR003165">
    <property type="entry name" value="Piwi"/>
</dbReference>
<dbReference type="EMBL" id="UYSL01020082">
    <property type="protein sequence ID" value="VDL72634.1"/>
    <property type="molecule type" value="Genomic_DNA"/>
</dbReference>
<evidence type="ECO:0000313" key="3">
    <source>
        <dbReference type="Proteomes" id="UP000271162"/>
    </source>
</evidence>
<dbReference type="AlphaFoldDB" id="A0A0N4Y0I8"/>
<evidence type="ECO:0000313" key="4">
    <source>
        <dbReference type="WBParaSite" id="NBR_0000904401-mRNA-1"/>
    </source>
</evidence>
<dbReference type="GO" id="GO:0003676">
    <property type="term" value="F:nucleic acid binding"/>
    <property type="evidence" value="ECO:0007669"/>
    <property type="project" value="InterPro"/>
</dbReference>
<dbReference type="PANTHER" id="PTHR22891">
    <property type="entry name" value="EUKARYOTIC TRANSLATION INITIATION FACTOR 2C"/>
    <property type="match status" value="1"/>
</dbReference>
<dbReference type="SMART" id="SM00950">
    <property type="entry name" value="Piwi"/>
    <property type="match status" value="1"/>
</dbReference>
<dbReference type="Proteomes" id="UP000271162">
    <property type="component" value="Unassembled WGS sequence"/>
</dbReference>
<protein>
    <submittedName>
        <fullName evidence="4">Piwi domain-containing protein</fullName>
    </submittedName>
</protein>
<dbReference type="OMA" id="QYRMAIN"/>
<dbReference type="STRING" id="27835.A0A0N4Y0I8"/>
<proteinExistence type="predicted"/>
<feature type="domain" description="Piwi" evidence="1">
    <location>
        <begin position="4"/>
        <end position="324"/>
    </location>
</feature>
<sequence length="327" mass="37331">MESILVIFIDKSNYKSHDYLKLLERKYLVPTQQLTTEIAEVLLMKSQSCENVVLKTNLKLGGFNYEVVPESFAQNVWIAKGKTLIVGYDVAHPGKATRDELMNKIPPVKPSVVGFSFNGAVHSEMFIGDYHYQTPRSEKVEAKVLNTRFKWMLDLFTRNRRVYPESIVITRDGVSDGQYRMAINDELFAIKEACEEFGNRHGRENWKPPVTLIIATKRHNARFTVENKKGKLEQNPKPATIIDTDVVRNDITEFYAQTHHPVKGTAKSTAYQVIADENNMSMDEIQSLMVALSFHHQISGGPVSLPETVYQADEWAKRGKGVWNEYM</sequence>
<dbReference type="SUPFAM" id="SSF53098">
    <property type="entry name" value="Ribonuclease H-like"/>
    <property type="match status" value="1"/>
</dbReference>
<dbReference type="Pfam" id="PF02171">
    <property type="entry name" value="Piwi"/>
    <property type="match status" value="1"/>
</dbReference>
<reference evidence="2 3" key="2">
    <citation type="submission" date="2018-11" db="EMBL/GenBank/DDBJ databases">
        <authorList>
            <consortium name="Pathogen Informatics"/>
        </authorList>
    </citation>
    <scope>NUCLEOTIDE SEQUENCE [LARGE SCALE GENOMIC DNA]</scope>
</reference>